<dbReference type="AlphaFoldDB" id="G2YDU7"/>
<dbReference type="EMBL" id="FQ790321">
    <property type="protein sequence ID" value="CCD49945.1"/>
    <property type="molecule type" value="Genomic_DNA"/>
</dbReference>
<name>G2YDU7_BOTF4</name>
<dbReference type="Proteomes" id="UP000008177">
    <property type="component" value="Unplaced contigs"/>
</dbReference>
<dbReference type="InParanoid" id="G2YDU7"/>
<evidence type="ECO:0000313" key="2">
    <source>
        <dbReference type="Proteomes" id="UP000008177"/>
    </source>
</evidence>
<sequence length="78" mass="8871">MHVAQKDIFHVKISQSQKVWGSDASRSLLDVGSHENLSTVSVGRHFVIEHKRRDCQRLFGGESEKSRHSEIPGARNLY</sequence>
<accession>G2YDU7</accession>
<organism evidence="1 2">
    <name type="scientific">Botryotinia fuckeliana (strain T4)</name>
    <name type="common">Noble rot fungus</name>
    <name type="synonym">Botrytis cinerea</name>
    <dbReference type="NCBI Taxonomy" id="999810"/>
    <lineage>
        <taxon>Eukaryota</taxon>
        <taxon>Fungi</taxon>
        <taxon>Dikarya</taxon>
        <taxon>Ascomycota</taxon>
        <taxon>Pezizomycotina</taxon>
        <taxon>Leotiomycetes</taxon>
        <taxon>Helotiales</taxon>
        <taxon>Sclerotiniaceae</taxon>
        <taxon>Botrytis</taxon>
    </lineage>
</organism>
<evidence type="ECO:0000313" key="1">
    <source>
        <dbReference type="EMBL" id="CCD49945.1"/>
    </source>
</evidence>
<gene>
    <name evidence="1" type="ORF">BofuT4_uP096530.1</name>
</gene>
<protein>
    <submittedName>
        <fullName evidence="1">Uncharacterized protein</fullName>
    </submittedName>
</protein>
<reference evidence="2" key="1">
    <citation type="journal article" date="2011" name="PLoS Genet.">
        <title>Genomic analysis of the necrotrophic fungal pathogens Sclerotinia sclerotiorum and Botrytis cinerea.</title>
        <authorList>
            <person name="Amselem J."/>
            <person name="Cuomo C.A."/>
            <person name="van Kan J.A."/>
            <person name="Viaud M."/>
            <person name="Benito E.P."/>
            <person name="Couloux A."/>
            <person name="Coutinho P.M."/>
            <person name="de Vries R.P."/>
            <person name="Dyer P.S."/>
            <person name="Fillinger S."/>
            <person name="Fournier E."/>
            <person name="Gout L."/>
            <person name="Hahn M."/>
            <person name="Kohn L."/>
            <person name="Lapalu N."/>
            <person name="Plummer K.M."/>
            <person name="Pradier J.M."/>
            <person name="Quevillon E."/>
            <person name="Sharon A."/>
            <person name="Simon A."/>
            <person name="ten Have A."/>
            <person name="Tudzynski B."/>
            <person name="Tudzynski P."/>
            <person name="Wincker P."/>
            <person name="Andrew M."/>
            <person name="Anthouard V."/>
            <person name="Beever R.E."/>
            <person name="Beffa R."/>
            <person name="Benoit I."/>
            <person name="Bouzid O."/>
            <person name="Brault B."/>
            <person name="Chen Z."/>
            <person name="Choquer M."/>
            <person name="Collemare J."/>
            <person name="Cotton P."/>
            <person name="Danchin E.G."/>
            <person name="Da Silva C."/>
            <person name="Gautier A."/>
            <person name="Giraud C."/>
            <person name="Giraud T."/>
            <person name="Gonzalez C."/>
            <person name="Grossetete S."/>
            <person name="Guldener U."/>
            <person name="Henrissat B."/>
            <person name="Howlett B.J."/>
            <person name="Kodira C."/>
            <person name="Kretschmer M."/>
            <person name="Lappartient A."/>
            <person name="Leroch M."/>
            <person name="Levis C."/>
            <person name="Mauceli E."/>
            <person name="Neuveglise C."/>
            <person name="Oeser B."/>
            <person name="Pearson M."/>
            <person name="Poulain J."/>
            <person name="Poussereau N."/>
            <person name="Quesneville H."/>
            <person name="Rascle C."/>
            <person name="Schumacher J."/>
            <person name="Segurens B."/>
            <person name="Sexton A."/>
            <person name="Silva E."/>
            <person name="Sirven C."/>
            <person name="Soanes D.M."/>
            <person name="Talbot N.J."/>
            <person name="Templeton M."/>
            <person name="Yandava C."/>
            <person name="Yarden O."/>
            <person name="Zeng Q."/>
            <person name="Rollins J.A."/>
            <person name="Lebrun M.H."/>
            <person name="Dickman M."/>
        </authorList>
    </citation>
    <scope>NUCLEOTIDE SEQUENCE [LARGE SCALE GENOMIC DNA]</scope>
    <source>
        <strain evidence="2">T4</strain>
    </source>
</reference>
<proteinExistence type="predicted"/>
<dbReference type="HOGENOM" id="CLU_2621756_0_0_1"/>